<feature type="compositionally biased region" description="Acidic residues" evidence="4">
    <location>
        <begin position="49"/>
        <end position="64"/>
    </location>
</feature>
<dbReference type="GO" id="GO:0009734">
    <property type="term" value="P:auxin-activated signaling pathway"/>
    <property type="evidence" value="ECO:0007669"/>
    <property type="project" value="UniProtKB-UniRule"/>
</dbReference>
<dbReference type="SUPFAM" id="SSF54277">
    <property type="entry name" value="CAD &amp; PB1 domains"/>
    <property type="match status" value="1"/>
</dbReference>
<feature type="compositionally biased region" description="Basic and acidic residues" evidence="4">
    <location>
        <begin position="90"/>
        <end position="106"/>
    </location>
</feature>
<sequence length="145" mass="15763">MGGLGFDETELRLGLPGAGAGEAARSSGKRGFAETIDLKLKLQPAPAVSEEEEGDQEDKEDADAEAAAAAADERMSMKRSASQSSVVTAQHDHEKPRAPNKLRDDLEYVPTYEDKDGDWMLVGDVPWDTKGNGEMQEQKLMIKEN</sequence>
<evidence type="ECO:0000313" key="6">
    <source>
        <dbReference type="EnsemblPlants" id="OPUNC03G24530.1"/>
    </source>
</evidence>
<evidence type="ECO:0000256" key="4">
    <source>
        <dbReference type="SAM" id="MobiDB-lite"/>
    </source>
</evidence>
<dbReference type="GO" id="GO:0006355">
    <property type="term" value="P:regulation of DNA-templated transcription"/>
    <property type="evidence" value="ECO:0007669"/>
    <property type="project" value="InterPro"/>
</dbReference>
<keyword evidence="3" id="KW-0804">Transcription</keyword>
<feature type="domain" description="AUX/IAA" evidence="5">
    <location>
        <begin position="85"/>
        <end position="128"/>
    </location>
</feature>
<dbReference type="STRING" id="4537.A0A0E0KGK2"/>
<protein>
    <recommendedName>
        <fullName evidence="3">Auxin-responsive protein</fullName>
    </recommendedName>
</protein>
<keyword evidence="3" id="KW-0678">Repressor</keyword>
<dbReference type="InterPro" id="IPR033389">
    <property type="entry name" value="AUX/IAA_dom"/>
</dbReference>
<dbReference type="EnsemblPlants" id="OPUNC03G24530.1">
    <property type="protein sequence ID" value="OPUNC03G24530.1"/>
    <property type="gene ID" value="OPUNC03G24530"/>
</dbReference>
<feature type="compositionally biased region" description="Polar residues" evidence="4">
    <location>
        <begin position="79"/>
        <end position="88"/>
    </location>
</feature>
<feature type="compositionally biased region" description="Low complexity" evidence="4">
    <location>
        <begin position="21"/>
        <end position="30"/>
    </location>
</feature>
<comment type="function">
    <text evidence="1 3">Aux/IAA proteins are short-lived transcriptional factors that function as repressors of early auxin response genes at low auxin concentrations.</text>
</comment>
<organism evidence="6">
    <name type="scientific">Oryza punctata</name>
    <name type="common">Red rice</name>
    <dbReference type="NCBI Taxonomy" id="4537"/>
    <lineage>
        <taxon>Eukaryota</taxon>
        <taxon>Viridiplantae</taxon>
        <taxon>Streptophyta</taxon>
        <taxon>Embryophyta</taxon>
        <taxon>Tracheophyta</taxon>
        <taxon>Spermatophyta</taxon>
        <taxon>Magnoliopsida</taxon>
        <taxon>Liliopsida</taxon>
        <taxon>Poales</taxon>
        <taxon>Poaceae</taxon>
        <taxon>BOP clade</taxon>
        <taxon>Oryzoideae</taxon>
        <taxon>Oryzeae</taxon>
        <taxon>Oryzinae</taxon>
        <taxon>Oryza</taxon>
    </lineage>
</organism>
<dbReference type="Gene3D" id="3.10.20.90">
    <property type="entry name" value="Phosphatidylinositol 3-kinase Catalytic Subunit, Chain A, domain 1"/>
    <property type="match status" value="1"/>
</dbReference>
<comment type="subcellular location">
    <subcellularLocation>
        <location evidence="3">Nucleus</location>
    </subcellularLocation>
</comment>
<dbReference type="OMA" id="RAPKYAL"/>
<evidence type="ECO:0000259" key="5">
    <source>
        <dbReference type="Pfam" id="PF02309"/>
    </source>
</evidence>
<dbReference type="Proteomes" id="UP000026962">
    <property type="component" value="Chromosome 3"/>
</dbReference>
<dbReference type="Gramene" id="OPUNC03G24530.1">
    <property type="protein sequence ID" value="OPUNC03G24530.1"/>
    <property type="gene ID" value="OPUNC03G24530"/>
</dbReference>
<comment type="subunit">
    <text evidence="2 3">Homodimers and heterodimers.</text>
</comment>
<keyword evidence="3" id="KW-0539">Nucleus</keyword>
<evidence type="ECO:0000256" key="2">
    <source>
        <dbReference type="ARBA" id="ARBA00011726"/>
    </source>
</evidence>
<accession>A0A0E0KGK2</accession>
<keyword evidence="3" id="KW-0927">Auxin signaling pathway</keyword>
<proteinExistence type="inferred from homology"/>
<evidence type="ECO:0000256" key="1">
    <source>
        <dbReference type="ARBA" id="ARBA00002159"/>
    </source>
</evidence>
<name>A0A0E0KGK2_ORYPU</name>
<keyword evidence="3" id="KW-0805">Transcription regulation</keyword>
<reference evidence="6" key="2">
    <citation type="submission" date="2018-05" db="EMBL/GenBank/DDBJ databases">
        <title>OpunRS2 (Oryza punctata Reference Sequence Version 2).</title>
        <authorList>
            <person name="Zhang J."/>
            <person name="Kudrna D."/>
            <person name="Lee S."/>
            <person name="Talag J."/>
            <person name="Welchert J."/>
            <person name="Wing R.A."/>
        </authorList>
    </citation>
    <scope>NUCLEOTIDE SEQUENCE [LARGE SCALE GENOMIC DNA]</scope>
</reference>
<keyword evidence="7" id="KW-1185">Reference proteome</keyword>
<dbReference type="Pfam" id="PF02309">
    <property type="entry name" value="AUX_IAA"/>
    <property type="match status" value="1"/>
</dbReference>
<evidence type="ECO:0000313" key="7">
    <source>
        <dbReference type="Proteomes" id="UP000026962"/>
    </source>
</evidence>
<feature type="region of interest" description="Disordered" evidence="4">
    <location>
        <begin position="1"/>
        <end position="106"/>
    </location>
</feature>
<dbReference type="HOGENOM" id="CLU_1790059_0_0_1"/>
<dbReference type="GO" id="GO:0005634">
    <property type="term" value="C:nucleus"/>
    <property type="evidence" value="ECO:0007669"/>
    <property type="project" value="UniProtKB-SubCell"/>
</dbReference>
<dbReference type="PANTHER" id="PTHR31734">
    <property type="entry name" value="AUXIN-RESPONSIVE PROTEIN IAA17"/>
    <property type="match status" value="1"/>
</dbReference>
<evidence type="ECO:0000256" key="3">
    <source>
        <dbReference type="RuleBase" id="RU004549"/>
    </source>
</evidence>
<comment type="similarity">
    <text evidence="3">Belongs to the Aux/IAA family.</text>
</comment>
<dbReference type="AlphaFoldDB" id="A0A0E0KGK2"/>
<dbReference type="InterPro" id="IPR003311">
    <property type="entry name" value="AUX_IAA"/>
</dbReference>
<dbReference type="PANTHER" id="PTHR31734:SF103">
    <property type="entry name" value="AUXIN-RESPONSIVE PROTEIN IAA16"/>
    <property type="match status" value="1"/>
</dbReference>
<reference evidence="6" key="1">
    <citation type="submission" date="2015-04" db="UniProtKB">
        <authorList>
            <consortium name="EnsemblPlants"/>
        </authorList>
    </citation>
    <scope>IDENTIFICATION</scope>
</reference>